<evidence type="ECO:0000256" key="2">
    <source>
        <dbReference type="SAM" id="MobiDB-lite"/>
    </source>
</evidence>
<feature type="coiled-coil region" evidence="1">
    <location>
        <begin position="277"/>
        <end position="321"/>
    </location>
</feature>
<feature type="region of interest" description="Disordered" evidence="2">
    <location>
        <begin position="516"/>
        <end position="548"/>
    </location>
</feature>
<name>A0A151QLI2_CAJCA</name>
<dbReference type="AlphaFoldDB" id="A0A151QLI2"/>
<gene>
    <name evidence="3" type="ORF">KK1_048797</name>
</gene>
<accession>A0A151QLI2</accession>
<reference evidence="3" key="1">
    <citation type="journal article" date="2012" name="Nat. Biotechnol.">
        <title>Draft genome sequence of pigeonpea (Cajanus cajan), an orphan legume crop of resource-poor farmers.</title>
        <authorList>
            <person name="Varshney R.K."/>
            <person name="Chen W."/>
            <person name="Li Y."/>
            <person name="Bharti A.K."/>
            <person name="Saxena R.K."/>
            <person name="Schlueter J.A."/>
            <person name="Donoghue M.T."/>
            <person name="Azam S."/>
            <person name="Fan G."/>
            <person name="Whaley A.M."/>
            <person name="Farmer A.D."/>
            <person name="Sheridan J."/>
            <person name="Iwata A."/>
            <person name="Tuteja R."/>
            <person name="Penmetsa R.V."/>
            <person name="Wu W."/>
            <person name="Upadhyaya H.D."/>
            <person name="Yang S.P."/>
            <person name="Shah T."/>
            <person name="Saxena K.B."/>
            <person name="Michael T."/>
            <person name="McCombie W.R."/>
            <person name="Yang B."/>
            <person name="Zhang G."/>
            <person name="Yang H."/>
            <person name="Wang J."/>
            <person name="Spillane C."/>
            <person name="Cook D.R."/>
            <person name="May G.D."/>
            <person name="Xu X."/>
            <person name="Jackson S.A."/>
        </authorList>
    </citation>
    <scope>NUCLEOTIDE SEQUENCE [LARGE SCALE GENOMIC DNA]</scope>
</reference>
<evidence type="ECO:0000313" key="3">
    <source>
        <dbReference type="EMBL" id="KYP31157.1"/>
    </source>
</evidence>
<proteinExistence type="predicted"/>
<dbReference type="Proteomes" id="UP000075243">
    <property type="component" value="Unassembled WGS sequence"/>
</dbReference>
<dbReference type="OMA" id="REANDMH"/>
<organism evidence="3 4">
    <name type="scientific">Cajanus cajan</name>
    <name type="common">Pigeon pea</name>
    <name type="synonym">Cajanus indicus</name>
    <dbReference type="NCBI Taxonomy" id="3821"/>
    <lineage>
        <taxon>Eukaryota</taxon>
        <taxon>Viridiplantae</taxon>
        <taxon>Streptophyta</taxon>
        <taxon>Embryophyta</taxon>
        <taxon>Tracheophyta</taxon>
        <taxon>Spermatophyta</taxon>
        <taxon>Magnoliopsida</taxon>
        <taxon>eudicotyledons</taxon>
        <taxon>Gunneridae</taxon>
        <taxon>Pentapetalae</taxon>
        <taxon>rosids</taxon>
        <taxon>fabids</taxon>
        <taxon>Fabales</taxon>
        <taxon>Fabaceae</taxon>
        <taxon>Papilionoideae</taxon>
        <taxon>50 kb inversion clade</taxon>
        <taxon>NPAAA clade</taxon>
        <taxon>indigoferoid/millettioid clade</taxon>
        <taxon>Phaseoleae</taxon>
        <taxon>Cajanus</taxon>
    </lineage>
</organism>
<dbReference type="PANTHER" id="PTHR48459">
    <property type="entry name" value="CUE DOMAIN-CONTAINING PROTEIN"/>
    <property type="match status" value="1"/>
</dbReference>
<feature type="coiled-coil region" evidence="1">
    <location>
        <begin position="358"/>
        <end position="420"/>
    </location>
</feature>
<dbReference type="STRING" id="3821.A0A151QLI2"/>
<dbReference type="EMBL" id="KQ486371">
    <property type="protein sequence ID" value="KYP31157.1"/>
    <property type="molecule type" value="Genomic_DNA"/>
</dbReference>
<sequence length="569" mass="62880">MGFNSVYRSLQEIFPQVDARLLRAVAIEHPKDADIAVGIVLAEVIPFISKKLPPATVQDNNHGAPLNVEVESEEECNRLRHHQLVDDIDVGPSSAPHSISVEITKSADQSFGLNLNVALDKSTLSNGSNSNEATDKFIGMDDKELNVFQNAEDNFDEETLNKIAQETSNEFSQEDNENFGQRQLQADVDCENLTSSADDYDATTSHRMEECQINFFGVEISGDQEVCHVQENTLNSKDSVQSELDAASSSAGGKTSDVEYDIGGKNAVSQYSQVCRIDQLEEIIDEAKTNKRTLFSSMESLINLMREVELQEKAAEQANMEAATGGSNILARIEEYKTMLVQAKEANDMHAGEVYGEKAILATELKELQSRLLSLSDERDKSLAILDEMRQILEARLAAAEDLRKAAEHEKLEKEELSRQALVEQEALVEKVLHESGRLQQEAEENSKLREFLMDRGRVVDMLQGEISVICQDIRLLKEKFDANLPLSKSFTSSQTTCKLASSGSSHKSLASSIASDSSEIGKASRTASIESLHSKSGHAEEKSKADQNALDDGWDIFEKDAELNSGYY</sequence>
<evidence type="ECO:0008006" key="5">
    <source>
        <dbReference type="Google" id="ProtNLM"/>
    </source>
</evidence>
<protein>
    <recommendedName>
        <fullName evidence="5">CUE domain-containing protein</fullName>
    </recommendedName>
</protein>
<evidence type="ECO:0000256" key="1">
    <source>
        <dbReference type="SAM" id="Coils"/>
    </source>
</evidence>
<evidence type="ECO:0000313" key="4">
    <source>
        <dbReference type="Proteomes" id="UP000075243"/>
    </source>
</evidence>
<dbReference type="Gramene" id="C.cajan_47363.t">
    <property type="protein sequence ID" value="C.cajan_47363.t"/>
    <property type="gene ID" value="C.cajan_47363"/>
</dbReference>
<dbReference type="PANTHER" id="PTHR48459:SF1">
    <property type="entry name" value="CUE DOMAIN-CONTAINING PROTEIN"/>
    <property type="match status" value="1"/>
</dbReference>
<keyword evidence="1" id="KW-0175">Coiled coil</keyword>
<keyword evidence="4" id="KW-1185">Reference proteome</keyword>